<dbReference type="Gene3D" id="3.30.2010.30">
    <property type="match status" value="1"/>
</dbReference>
<dbReference type="GO" id="GO:0005737">
    <property type="term" value="C:cytoplasm"/>
    <property type="evidence" value="ECO:0007669"/>
    <property type="project" value="UniProtKB-SubCell"/>
</dbReference>
<evidence type="ECO:0000313" key="18">
    <source>
        <dbReference type="Proteomes" id="UP000245507"/>
    </source>
</evidence>
<dbReference type="Pfam" id="PF17900">
    <property type="entry name" value="Peptidase_M1_N"/>
    <property type="match status" value="1"/>
</dbReference>
<evidence type="ECO:0000256" key="3">
    <source>
        <dbReference type="ARBA" id="ARBA00010136"/>
    </source>
</evidence>
<dbReference type="InterPro" id="IPR016024">
    <property type="entry name" value="ARM-type_fold"/>
</dbReference>
<dbReference type="Pfam" id="PF09127">
    <property type="entry name" value="Leuk-A4-hydro_C"/>
    <property type="match status" value="1"/>
</dbReference>
<dbReference type="Gene3D" id="1.10.390.10">
    <property type="entry name" value="Neutral Protease Domain 2"/>
    <property type="match status" value="1"/>
</dbReference>
<dbReference type="AlphaFoldDB" id="A0A316TAH0"/>
<dbReference type="InterPro" id="IPR049980">
    <property type="entry name" value="LTA4H_cat"/>
</dbReference>
<evidence type="ECO:0000256" key="1">
    <source>
        <dbReference type="ARBA" id="ARBA00000098"/>
    </source>
</evidence>
<dbReference type="InterPro" id="IPR038502">
    <property type="entry name" value="M1_LTA-4_hydro/amino_C_sf"/>
</dbReference>
<keyword evidence="9" id="KW-0378">Hydrolase</keyword>
<reference evidence="17 18" key="1">
    <citation type="submission" date="2018-05" db="EMBL/GenBank/DDBJ databases">
        <title>Nocardioides silvaticus genome.</title>
        <authorList>
            <person name="Li C."/>
            <person name="Wang G."/>
        </authorList>
    </citation>
    <scope>NUCLEOTIDE SEQUENCE [LARGE SCALE GENOMIC DNA]</scope>
    <source>
        <strain evidence="17 18">CCTCC AB 2018079</strain>
    </source>
</reference>
<dbReference type="PRINTS" id="PR00756">
    <property type="entry name" value="ALADIPTASE"/>
</dbReference>
<dbReference type="Pfam" id="PF01433">
    <property type="entry name" value="Peptidase_M1"/>
    <property type="match status" value="1"/>
</dbReference>
<dbReference type="Gene3D" id="2.60.40.1730">
    <property type="entry name" value="tricorn interacting facor f3 domain"/>
    <property type="match status" value="1"/>
</dbReference>
<evidence type="ECO:0000256" key="2">
    <source>
        <dbReference type="ARBA" id="ARBA00004496"/>
    </source>
</evidence>
<evidence type="ECO:0000256" key="11">
    <source>
        <dbReference type="ARBA" id="ARBA00023049"/>
    </source>
</evidence>
<feature type="binding site" evidence="15">
    <location>
        <position position="286"/>
    </location>
    <ligand>
        <name>Zn(2+)</name>
        <dbReference type="ChEBI" id="CHEBI:29105"/>
        <note>catalytic</note>
    </ligand>
</feature>
<dbReference type="SUPFAM" id="SSF48371">
    <property type="entry name" value="ARM repeat"/>
    <property type="match status" value="1"/>
</dbReference>
<comment type="catalytic activity">
    <reaction evidence="1">
        <text>Release of an N-terminal amino acid, Xaa-|-Yaa- from a peptide, amide or arylamide. Xaa is preferably Ala, but may be most amino acids including Pro (slow action). When a terminal hydrophobic residue is followed by a prolyl residue, the two may be released as an intact Xaa-Pro dipeptide.</text>
        <dbReference type="EC" id="3.4.11.2"/>
    </reaction>
</comment>
<evidence type="ECO:0000256" key="5">
    <source>
        <dbReference type="ARBA" id="ARBA00015611"/>
    </source>
</evidence>
<evidence type="ECO:0000256" key="10">
    <source>
        <dbReference type="ARBA" id="ARBA00022833"/>
    </source>
</evidence>
<dbReference type="InterPro" id="IPR042097">
    <property type="entry name" value="Aminopeptidase_N-like_N_sf"/>
</dbReference>
<dbReference type="PANTHER" id="PTHR45726">
    <property type="entry name" value="LEUKOTRIENE A-4 HYDROLASE"/>
    <property type="match status" value="1"/>
</dbReference>
<keyword evidence="18" id="KW-1185">Reference proteome</keyword>
<keyword evidence="6" id="KW-0963">Cytoplasm</keyword>
<dbReference type="InterPro" id="IPR001930">
    <property type="entry name" value="Peptidase_M1"/>
</dbReference>
<dbReference type="SUPFAM" id="SSF55486">
    <property type="entry name" value="Metalloproteases ('zincins'), catalytic domain"/>
    <property type="match status" value="1"/>
</dbReference>
<dbReference type="InterPro" id="IPR027268">
    <property type="entry name" value="Peptidase_M4/M1_CTD_sf"/>
</dbReference>
<proteinExistence type="inferred from homology"/>
<dbReference type="InterPro" id="IPR034015">
    <property type="entry name" value="M1_LTA4H"/>
</dbReference>
<evidence type="ECO:0000256" key="4">
    <source>
        <dbReference type="ARBA" id="ARBA00012564"/>
    </source>
</evidence>
<dbReference type="Proteomes" id="UP000245507">
    <property type="component" value="Unassembled WGS sequence"/>
</dbReference>
<evidence type="ECO:0000256" key="7">
    <source>
        <dbReference type="ARBA" id="ARBA00022670"/>
    </source>
</evidence>
<dbReference type="GO" id="GO:0016285">
    <property type="term" value="F:alanyl aminopeptidase activity"/>
    <property type="evidence" value="ECO:0007669"/>
    <property type="project" value="UniProtKB-EC"/>
</dbReference>
<dbReference type="Gene3D" id="1.25.40.320">
    <property type="entry name" value="Peptidase M1, leukotriene A4 hydrolase/aminopeptidase C-terminal domain"/>
    <property type="match status" value="1"/>
</dbReference>
<dbReference type="InterPro" id="IPR015211">
    <property type="entry name" value="Peptidase_M1_C"/>
</dbReference>
<dbReference type="OrthoDB" id="3885507at2"/>
<comment type="subcellular location">
    <subcellularLocation>
        <location evidence="2">Cytoplasm</location>
    </subcellularLocation>
</comment>
<keyword evidence="10 15" id="KW-0862">Zinc</keyword>
<evidence type="ECO:0000256" key="9">
    <source>
        <dbReference type="ARBA" id="ARBA00022801"/>
    </source>
</evidence>
<feature type="active site" description="Proton donor" evidence="14">
    <location>
        <position position="370"/>
    </location>
</feature>
<evidence type="ECO:0000256" key="14">
    <source>
        <dbReference type="PIRSR" id="PIRSR634015-1"/>
    </source>
</evidence>
<dbReference type="PANTHER" id="PTHR45726:SF3">
    <property type="entry name" value="LEUKOTRIENE A-4 HYDROLASE"/>
    <property type="match status" value="1"/>
</dbReference>
<dbReference type="GO" id="GO:0008270">
    <property type="term" value="F:zinc ion binding"/>
    <property type="evidence" value="ECO:0007669"/>
    <property type="project" value="InterPro"/>
</dbReference>
<protein>
    <recommendedName>
        <fullName evidence="5">Aminopeptidase N</fullName>
        <ecNumber evidence="4">3.4.11.2</ecNumber>
    </recommendedName>
    <alternativeName>
        <fullName evidence="12">Alanine aminopeptidase</fullName>
    </alternativeName>
    <alternativeName>
        <fullName evidence="13">Lysyl aminopeptidase</fullName>
    </alternativeName>
</protein>
<dbReference type="GO" id="GO:0008237">
    <property type="term" value="F:metallopeptidase activity"/>
    <property type="evidence" value="ECO:0007669"/>
    <property type="project" value="UniProtKB-KW"/>
</dbReference>
<evidence type="ECO:0000259" key="16">
    <source>
        <dbReference type="SMART" id="SM01263"/>
    </source>
</evidence>
<dbReference type="EC" id="3.4.11.2" evidence="4"/>
<dbReference type="SUPFAM" id="SSF63737">
    <property type="entry name" value="Leukotriene A4 hydrolase N-terminal domain"/>
    <property type="match status" value="1"/>
</dbReference>
<evidence type="ECO:0000256" key="12">
    <source>
        <dbReference type="ARBA" id="ARBA00029811"/>
    </source>
</evidence>
<evidence type="ECO:0000256" key="8">
    <source>
        <dbReference type="ARBA" id="ARBA00022723"/>
    </source>
</evidence>
<accession>A0A316TAH0</accession>
<sequence length="592" mass="66095">MARSFAPDPHSFARPNEIAVRHLSLDLTADFDARRLAGRATLDLDVSSPDAGTLVLDTWQLAISAVTDGHGSDLRWELGEHDPILGQPLTIEVGSVSRVVVHYATTDDARALQWLEPEQTASGKQFLFTQNQPILGRSWIPCQDSPGVRASYDAVLRVPSDLLAVMSATNPTERAHDGVYRFAMDTRVPAYLVALAVGDLEFRALGERAGVYAEPSVVDAAAWEFADTEKMMEAAERLYGPYRWGRYDLLVLPPSFPYGGMENPRLTFATPTLLAGDRSLVTVVAHELAHSWSGNLVTNSTWNDIWLNEGFTVYFETRIDEELFGADYAAMILRLGRQELEHWLAVEKPRDTWLELDLTDPDEGPSKIPYEKGSLFLRTIEAAVGRERFDAFLRGYFERFAFESMDTETFLSYLRAELLEPAGITDEDLQVDAWVRGPGVPDNEPHFTSDAFDRVDAEVTAFLSGRPAAELATGDWVSQQWVHFIRALPDDLPFERFDDADATFGLSRSGNIENATAWLEKVIDAGYLFERPDVDAAMADFLTRHGRALYIKKVYLKLAATDRGLGRAREVYARARPGYHPVAQLTLDKILG</sequence>
<organism evidence="17 18">
    <name type="scientific">Nocardioides silvaticus</name>
    <dbReference type="NCBI Taxonomy" id="2201891"/>
    <lineage>
        <taxon>Bacteria</taxon>
        <taxon>Bacillati</taxon>
        <taxon>Actinomycetota</taxon>
        <taxon>Actinomycetes</taxon>
        <taxon>Propionibacteriales</taxon>
        <taxon>Nocardioidaceae</taxon>
        <taxon>Nocardioides</taxon>
    </lineage>
</organism>
<name>A0A316TAH0_9ACTN</name>
<dbReference type="GO" id="GO:0006508">
    <property type="term" value="P:proteolysis"/>
    <property type="evidence" value="ECO:0007669"/>
    <property type="project" value="UniProtKB-KW"/>
</dbReference>
<feature type="domain" description="Peptidase M1 leukotriene A4 hydrolase/aminopeptidase C-terminal" evidence="16">
    <location>
        <begin position="449"/>
        <end position="591"/>
    </location>
</feature>
<gene>
    <name evidence="17" type="ORF">DJ010_19390</name>
</gene>
<comment type="cofactor">
    <cofactor evidence="15">
        <name>Zn(2+)</name>
        <dbReference type="ChEBI" id="CHEBI:29105"/>
    </cofactor>
    <text evidence="15">Binds 1 zinc ion per subunit.</text>
</comment>
<evidence type="ECO:0000313" key="17">
    <source>
        <dbReference type="EMBL" id="PWN01323.1"/>
    </source>
</evidence>
<evidence type="ECO:0000256" key="6">
    <source>
        <dbReference type="ARBA" id="ARBA00022490"/>
    </source>
</evidence>
<evidence type="ECO:0000256" key="13">
    <source>
        <dbReference type="ARBA" id="ARBA00031533"/>
    </source>
</evidence>
<dbReference type="FunFam" id="3.30.2010.30:FF:000001">
    <property type="entry name" value="Leukotriene A(4) hydrolase"/>
    <property type="match status" value="1"/>
</dbReference>
<keyword evidence="7" id="KW-0645">Protease</keyword>
<feature type="active site" description="Proton acceptor" evidence="14">
    <location>
        <position position="287"/>
    </location>
</feature>
<keyword evidence="17" id="KW-0031">Aminopeptidase</keyword>
<feature type="binding site" evidence="15">
    <location>
        <position position="290"/>
    </location>
    <ligand>
        <name>Zn(2+)</name>
        <dbReference type="ChEBI" id="CHEBI:29105"/>
        <note>catalytic</note>
    </ligand>
</feature>
<comment type="similarity">
    <text evidence="3">Belongs to the peptidase M1 family.</text>
</comment>
<feature type="binding site" evidence="15">
    <location>
        <position position="309"/>
    </location>
    <ligand>
        <name>Zn(2+)</name>
        <dbReference type="ChEBI" id="CHEBI:29105"/>
        <note>catalytic</note>
    </ligand>
</feature>
<keyword evidence="11" id="KW-0482">Metalloprotease</keyword>
<dbReference type="EMBL" id="QGDD01000010">
    <property type="protein sequence ID" value="PWN01323.1"/>
    <property type="molecule type" value="Genomic_DNA"/>
</dbReference>
<dbReference type="SMART" id="SM01263">
    <property type="entry name" value="Leuk-A4-hydro_C"/>
    <property type="match status" value="1"/>
</dbReference>
<evidence type="ECO:0000256" key="15">
    <source>
        <dbReference type="PIRSR" id="PIRSR634015-3"/>
    </source>
</evidence>
<dbReference type="InterPro" id="IPR014782">
    <property type="entry name" value="Peptidase_M1_dom"/>
</dbReference>
<dbReference type="RefSeq" id="WP_109696862.1">
    <property type="nucleotide sequence ID" value="NZ_QGDD01000010.1"/>
</dbReference>
<keyword evidence="8 15" id="KW-0479">Metal-binding</keyword>
<dbReference type="InterPro" id="IPR045357">
    <property type="entry name" value="Aminopeptidase_N-like_N"/>
</dbReference>
<dbReference type="CDD" id="cd09599">
    <property type="entry name" value="M1_LTA4H"/>
    <property type="match status" value="1"/>
</dbReference>
<comment type="caution">
    <text evidence="17">The sequence shown here is derived from an EMBL/GenBank/DDBJ whole genome shotgun (WGS) entry which is preliminary data.</text>
</comment>